<feature type="transmembrane region" description="Helical" evidence="1">
    <location>
        <begin position="30"/>
        <end position="48"/>
    </location>
</feature>
<organism evidence="2 3">
    <name type="scientific">Paenibacillus dendrobii</name>
    <dbReference type="NCBI Taxonomy" id="2691084"/>
    <lineage>
        <taxon>Bacteria</taxon>
        <taxon>Bacillati</taxon>
        <taxon>Bacillota</taxon>
        <taxon>Bacilli</taxon>
        <taxon>Bacillales</taxon>
        <taxon>Paenibacillaceae</taxon>
        <taxon>Paenibacillus</taxon>
    </lineage>
</organism>
<feature type="transmembrane region" description="Helical" evidence="1">
    <location>
        <begin position="54"/>
        <end position="74"/>
    </location>
</feature>
<feature type="transmembrane region" description="Helical" evidence="1">
    <location>
        <begin position="119"/>
        <end position="139"/>
    </location>
</feature>
<reference evidence="2 3" key="1">
    <citation type="submission" date="2019-12" db="EMBL/GenBank/DDBJ databases">
        <title>Paenibacillus sp. nov., an endophytic bacterium isolated from the stem of Dendrobium.</title>
        <authorList>
            <person name="Zhao R."/>
        </authorList>
    </citation>
    <scope>NUCLEOTIDE SEQUENCE [LARGE SCALE GENOMIC DNA]</scope>
    <source>
        <strain evidence="2 3">HJL G12</strain>
    </source>
</reference>
<dbReference type="Proteomes" id="UP000460318">
    <property type="component" value="Unassembled WGS sequence"/>
</dbReference>
<protein>
    <submittedName>
        <fullName evidence="2">DUF1453 family protein</fullName>
    </submittedName>
</protein>
<accession>A0A7X3IHS9</accession>
<comment type="caution">
    <text evidence="2">The sequence shown here is derived from an EMBL/GenBank/DDBJ whole genome shotgun (WGS) entry which is preliminary data.</text>
</comment>
<feature type="transmembrane region" description="Helical" evidence="1">
    <location>
        <begin position="86"/>
        <end position="107"/>
    </location>
</feature>
<evidence type="ECO:0000313" key="2">
    <source>
        <dbReference type="EMBL" id="MWV44187.1"/>
    </source>
</evidence>
<evidence type="ECO:0000313" key="3">
    <source>
        <dbReference type="Proteomes" id="UP000460318"/>
    </source>
</evidence>
<keyword evidence="1" id="KW-0812">Transmembrane</keyword>
<dbReference type="AlphaFoldDB" id="A0A7X3IHS9"/>
<sequence>MNNYTSYIIIIVLVLWMSGRERTVKPATMWIMPVLWASMVFPAVQWHTIDPASIGLYAVCAVVGLALGVVRGKLEKMRIRQDGSVSVQGSMVSILIFIAVLVLRMIAEHWGQTHSLVSLANALLFIPLGSICARRFIIYQRYQALMTRRSM</sequence>
<evidence type="ECO:0000256" key="1">
    <source>
        <dbReference type="SAM" id="Phobius"/>
    </source>
</evidence>
<proteinExistence type="predicted"/>
<gene>
    <name evidence="2" type="ORF">GRF59_11135</name>
</gene>
<dbReference type="EMBL" id="WUBI01000001">
    <property type="protein sequence ID" value="MWV44187.1"/>
    <property type="molecule type" value="Genomic_DNA"/>
</dbReference>
<dbReference type="InterPro" id="IPR058247">
    <property type="entry name" value="DUF1453"/>
</dbReference>
<keyword evidence="1" id="KW-1133">Transmembrane helix</keyword>
<dbReference type="RefSeq" id="WP_160497629.1">
    <property type="nucleotide sequence ID" value="NZ_WUBI01000001.1"/>
</dbReference>
<keyword evidence="1" id="KW-0472">Membrane</keyword>
<keyword evidence="3" id="KW-1185">Reference proteome</keyword>
<name>A0A7X3IHS9_9BACL</name>
<dbReference type="Pfam" id="PF07301">
    <property type="entry name" value="DUF1453"/>
    <property type="match status" value="1"/>
</dbReference>